<dbReference type="EMBL" id="CP068985">
    <property type="protein sequence ID" value="QYC38002.1"/>
    <property type="molecule type" value="Genomic_DNA"/>
</dbReference>
<feature type="region of interest" description="Disordered" evidence="2">
    <location>
        <begin position="79"/>
        <end position="104"/>
    </location>
</feature>
<evidence type="ECO:0000313" key="3">
    <source>
        <dbReference type="EMBL" id="QYC38002.1"/>
    </source>
</evidence>
<proteinExistence type="predicted"/>
<evidence type="ECO:0000256" key="1">
    <source>
        <dbReference type="SAM" id="Coils"/>
    </source>
</evidence>
<reference evidence="3 4" key="1">
    <citation type="journal article" date="2021" name="ACS Chem. Biol.">
        <title>Genomic-Led Discovery of a Novel Glycopeptide Antibiotic by Nonomuraea coxensis DSM 45129.</title>
        <authorList>
            <person name="Yushchuk O."/>
            <person name="Vior N.M."/>
            <person name="Andreo-Vidal A."/>
            <person name="Berini F."/>
            <person name="Ruckert C."/>
            <person name="Busche T."/>
            <person name="Binda E."/>
            <person name="Kalinowski J."/>
            <person name="Truman A.W."/>
            <person name="Marinelli F."/>
        </authorList>
    </citation>
    <scope>NUCLEOTIDE SEQUENCE [LARGE SCALE GENOMIC DNA]</scope>
    <source>
        <strain evidence="3 4">DSM 45129</strain>
    </source>
</reference>
<evidence type="ECO:0000256" key="2">
    <source>
        <dbReference type="SAM" id="MobiDB-lite"/>
    </source>
</evidence>
<feature type="compositionally biased region" description="Basic and acidic residues" evidence="2">
    <location>
        <begin position="84"/>
        <end position="94"/>
    </location>
</feature>
<evidence type="ECO:0000313" key="4">
    <source>
        <dbReference type="Proteomes" id="UP000824681"/>
    </source>
</evidence>
<feature type="coiled-coil region" evidence="1">
    <location>
        <begin position="28"/>
        <end position="55"/>
    </location>
</feature>
<keyword evidence="4" id="KW-1185">Reference proteome</keyword>
<gene>
    <name evidence="3" type="ORF">Nocox_01845</name>
</gene>
<name>A0ABX8TR82_9ACTN</name>
<sequence>MGMSKQTTFALACVVVLSALVPGVAGYLTARMEAIEAAERNLRALEARLQLREARDARPVSYSVPCLRTPSTPQLQEFSASALGREEHAGRRQPGEAASDWLPGLLQDVEHAVTGE</sequence>
<organism evidence="3 4">
    <name type="scientific">Nonomuraea coxensis DSM 45129</name>
    <dbReference type="NCBI Taxonomy" id="1122611"/>
    <lineage>
        <taxon>Bacteria</taxon>
        <taxon>Bacillati</taxon>
        <taxon>Actinomycetota</taxon>
        <taxon>Actinomycetes</taxon>
        <taxon>Streptosporangiales</taxon>
        <taxon>Streptosporangiaceae</taxon>
        <taxon>Nonomuraea</taxon>
    </lineage>
</organism>
<keyword evidence="1" id="KW-0175">Coiled coil</keyword>
<dbReference type="Proteomes" id="UP000824681">
    <property type="component" value="Chromosome"/>
</dbReference>
<protein>
    <submittedName>
        <fullName evidence="3">Uncharacterized protein</fullName>
    </submittedName>
</protein>
<accession>A0ABX8TR82</accession>